<evidence type="ECO:0000256" key="4">
    <source>
        <dbReference type="PROSITE-ProRule" id="PRU00433"/>
    </source>
</evidence>
<evidence type="ECO:0000259" key="7">
    <source>
        <dbReference type="PROSITE" id="PS51007"/>
    </source>
</evidence>
<keyword evidence="9" id="KW-1185">Reference proteome</keyword>
<feature type="signal peptide" evidence="6">
    <location>
        <begin position="1"/>
        <end position="26"/>
    </location>
</feature>
<sequence>MRILTPAVAAATLALALAVTALPASAAEPAAWTVPDVEALPHDVYGDFVREGRDLFVQTYAHIGPEVADPEKRFAGNNLACGSCHLQGGTQKFGIPMVGVYADFPQYRGRENTIGTINGRINGCMQRSMNGKPLPDNSREMRALVTYIAFLSTDIPVREKIEGRQTPKFTPPDRAADPVRGEQVYAETCAVCHQDDGQGIRNGEPGDAQGYQFPPLWGPDTYNHGAGMHRVLTAAAFIKSNMPLGTTYDAPVLSDEDAYDVAAYINSKDRPVKAGVEKDYPDLSKKPVDSPYAPYFDEASAEQHKYGPFQPLEEARKKKIAELKAKKEQDAKAAN</sequence>
<dbReference type="PANTHER" id="PTHR35008:SF9">
    <property type="entry name" value="CYTOCHROME C DOMAIN-CONTAINING PROTEIN"/>
    <property type="match status" value="1"/>
</dbReference>
<dbReference type="InterPro" id="IPR009056">
    <property type="entry name" value="Cyt_c-like_dom"/>
</dbReference>
<keyword evidence="1 4" id="KW-0349">Heme</keyword>
<dbReference type="InterPro" id="IPR036909">
    <property type="entry name" value="Cyt_c-like_dom_sf"/>
</dbReference>
<dbReference type="Proteomes" id="UP000219621">
    <property type="component" value="Unassembled WGS sequence"/>
</dbReference>
<dbReference type="Gene3D" id="1.10.760.10">
    <property type="entry name" value="Cytochrome c-like domain"/>
    <property type="match status" value="2"/>
</dbReference>
<feature type="region of interest" description="Disordered" evidence="5">
    <location>
        <begin position="275"/>
        <end position="312"/>
    </location>
</feature>
<dbReference type="GO" id="GO:0009055">
    <property type="term" value="F:electron transfer activity"/>
    <property type="evidence" value="ECO:0007669"/>
    <property type="project" value="InterPro"/>
</dbReference>
<accession>A0A286H1H5</accession>
<feature type="chain" id="PRO_5013352684" evidence="6">
    <location>
        <begin position="27"/>
        <end position="335"/>
    </location>
</feature>
<evidence type="ECO:0000256" key="3">
    <source>
        <dbReference type="ARBA" id="ARBA00023004"/>
    </source>
</evidence>
<evidence type="ECO:0000313" key="8">
    <source>
        <dbReference type="EMBL" id="SOE01617.1"/>
    </source>
</evidence>
<dbReference type="GO" id="GO:0046872">
    <property type="term" value="F:metal ion binding"/>
    <property type="evidence" value="ECO:0007669"/>
    <property type="project" value="UniProtKB-KW"/>
</dbReference>
<proteinExistence type="predicted"/>
<feature type="compositionally biased region" description="Basic and acidic residues" evidence="5">
    <location>
        <begin position="275"/>
        <end position="288"/>
    </location>
</feature>
<feature type="domain" description="Cytochrome c" evidence="7">
    <location>
        <begin position="65"/>
        <end position="152"/>
    </location>
</feature>
<dbReference type="Pfam" id="PF00034">
    <property type="entry name" value="Cytochrom_C"/>
    <property type="match status" value="1"/>
</dbReference>
<dbReference type="RefSeq" id="WP_217992119.1">
    <property type="nucleotide sequence ID" value="NZ_OCNJ01000020.1"/>
</dbReference>
<dbReference type="Pfam" id="PF21342">
    <property type="entry name" value="SoxA-TsdA_cyt-c"/>
    <property type="match status" value="1"/>
</dbReference>
<dbReference type="AlphaFoldDB" id="A0A286H1H5"/>
<dbReference type="SUPFAM" id="SSF46626">
    <property type="entry name" value="Cytochrome c"/>
    <property type="match status" value="2"/>
</dbReference>
<dbReference type="EMBL" id="OCNJ01000020">
    <property type="protein sequence ID" value="SOE01617.1"/>
    <property type="molecule type" value="Genomic_DNA"/>
</dbReference>
<dbReference type="GO" id="GO:0020037">
    <property type="term" value="F:heme binding"/>
    <property type="evidence" value="ECO:0007669"/>
    <property type="project" value="InterPro"/>
</dbReference>
<keyword evidence="3 4" id="KW-0408">Iron</keyword>
<dbReference type="PANTHER" id="PTHR35008">
    <property type="entry name" value="BLL4482 PROTEIN-RELATED"/>
    <property type="match status" value="1"/>
</dbReference>
<evidence type="ECO:0000256" key="5">
    <source>
        <dbReference type="SAM" id="MobiDB-lite"/>
    </source>
</evidence>
<evidence type="ECO:0000256" key="1">
    <source>
        <dbReference type="ARBA" id="ARBA00022617"/>
    </source>
</evidence>
<evidence type="ECO:0000256" key="2">
    <source>
        <dbReference type="ARBA" id="ARBA00022723"/>
    </source>
</evidence>
<name>A0A286H1H5_9PROT</name>
<evidence type="ECO:0000256" key="6">
    <source>
        <dbReference type="SAM" id="SignalP"/>
    </source>
</evidence>
<protein>
    <submittedName>
        <fullName evidence="8">Thiosulfate dehydrogenase</fullName>
    </submittedName>
</protein>
<dbReference type="InterPro" id="IPR051459">
    <property type="entry name" value="Cytochrome_c-type_DH"/>
</dbReference>
<gene>
    <name evidence="8" type="ORF">SAMN05421508_12022</name>
</gene>
<keyword evidence="6" id="KW-0732">Signal</keyword>
<organism evidence="8 9">
    <name type="scientific">Caenispirillum bisanense</name>
    <dbReference type="NCBI Taxonomy" id="414052"/>
    <lineage>
        <taxon>Bacteria</taxon>
        <taxon>Pseudomonadati</taxon>
        <taxon>Pseudomonadota</taxon>
        <taxon>Alphaproteobacteria</taxon>
        <taxon>Rhodospirillales</taxon>
        <taxon>Novispirillaceae</taxon>
        <taxon>Caenispirillum</taxon>
    </lineage>
</organism>
<dbReference type="PROSITE" id="PS51007">
    <property type="entry name" value="CYTC"/>
    <property type="match status" value="2"/>
</dbReference>
<reference evidence="8 9" key="1">
    <citation type="submission" date="2017-09" db="EMBL/GenBank/DDBJ databases">
        <authorList>
            <person name="Ehlers B."/>
            <person name="Leendertz F.H."/>
        </authorList>
    </citation>
    <scope>NUCLEOTIDE SEQUENCE [LARGE SCALE GENOMIC DNA]</scope>
    <source>
        <strain evidence="8 9">USBA 140</strain>
    </source>
</reference>
<evidence type="ECO:0000313" key="9">
    <source>
        <dbReference type="Proteomes" id="UP000219621"/>
    </source>
</evidence>
<keyword evidence="2 4" id="KW-0479">Metal-binding</keyword>
<feature type="domain" description="Cytochrome c" evidence="7">
    <location>
        <begin position="176"/>
        <end position="269"/>
    </location>
</feature>